<reference evidence="1 2" key="1">
    <citation type="submission" date="2018-08" db="EMBL/GenBank/DDBJ databases">
        <title>Draft genome sequence of Pseudoalteromonas donghaensis HJ51.</title>
        <authorList>
            <person name="Oh J."/>
            <person name="Roh D."/>
        </authorList>
    </citation>
    <scope>NUCLEOTIDE SEQUENCE [LARGE SCALE GENOMIC DNA]</scope>
    <source>
        <strain evidence="1 2">HJ51</strain>
        <plasmid evidence="1 2">unnamed1</plasmid>
    </source>
</reference>
<dbReference type="Proteomes" id="UP000264605">
    <property type="component" value="Plasmid unnamed1"/>
</dbReference>
<name>A0AAD0S4A2_9GAMM</name>
<sequence length="75" mass="9041">MADNLYKAPEAELTRKAMYLSKPRDLAICDVLFSFQGRLNRKQFWFRRWYFLNLFTFKKPVSAKTQAVYYTFSVL</sequence>
<proteinExistence type="predicted"/>
<gene>
    <name evidence="1" type="ORF">D0907_19065</name>
</gene>
<dbReference type="AlphaFoldDB" id="A0AAD0S4A2"/>
<evidence type="ECO:0000313" key="1">
    <source>
        <dbReference type="EMBL" id="AXV67408.1"/>
    </source>
</evidence>
<keyword evidence="1" id="KW-0614">Plasmid</keyword>
<accession>A0AAD0S4A2</accession>
<evidence type="ECO:0000313" key="2">
    <source>
        <dbReference type="Proteomes" id="UP000264605"/>
    </source>
</evidence>
<dbReference type="EMBL" id="CP032091">
    <property type="protein sequence ID" value="AXV67408.1"/>
    <property type="molecule type" value="Genomic_DNA"/>
</dbReference>
<organism evidence="1 2">
    <name type="scientific">Pseudoalteromonas lipolytica</name>
    <dbReference type="NCBI Taxonomy" id="570156"/>
    <lineage>
        <taxon>Bacteria</taxon>
        <taxon>Pseudomonadati</taxon>
        <taxon>Pseudomonadota</taxon>
        <taxon>Gammaproteobacteria</taxon>
        <taxon>Alteromonadales</taxon>
        <taxon>Pseudoalteromonadaceae</taxon>
        <taxon>Pseudoalteromonas</taxon>
    </lineage>
</organism>
<dbReference type="KEGG" id="pdj:D0907_19065"/>
<geneLocation type="plasmid" evidence="1 2">
    <name>unnamed1</name>
</geneLocation>
<protein>
    <submittedName>
        <fullName evidence="1">Uncharacterized protein</fullName>
    </submittedName>
</protein>